<proteinExistence type="predicted"/>
<dbReference type="Pfam" id="PF12680">
    <property type="entry name" value="SnoaL_2"/>
    <property type="match status" value="1"/>
</dbReference>
<dbReference type="SUPFAM" id="SSF54427">
    <property type="entry name" value="NTF2-like"/>
    <property type="match status" value="1"/>
</dbReference>
<comment type="caution">
    <text evidence="3">The sequence shown here is derived from an EMBL/GenBank/DDBJ whole genome shotgun (WGS) entry which is preliminary data.</text>
</comment>
<dbReference type="InterPro" id="IPR032710">
    <property type="entry name" value="NTF2-like_dom_sf"/>
</dbReference>
<evidence type="ECO:0000259" key="2">
    <source>
        <dbReference type="Pfam" id="PF12680"/>
    </source>
</evidence>
<reference evidence="3 4" key="1">
    <citation type="submission" date="2023-04" db="EMBL/GenBank/DDBJ databases">
        <title>Forest soil microbial communities from Buena Vista Peninsula, Colon Province, Panama.</title>
        <authorList>
            <person name="Bouskill N."/>
        </authorList>
    </citation>
    <scope>NUCLEOTIDE SEQUENCE [LARGE SCALE GENOMIC DNA]</scope>
    <source>
        <strain evidence="3 4">CFH S0262</strain>
    </source>
</reference>
<dbReference type="Proteomes" id="UP001160334">
    <property type="component" value="Unassembled WGS sequence"/>
</dbReference>
<evidence type="ECO:0000313" key="4">
    <source>
        <dbReference type="Proteomes" id="UP001160334"/>
    </source>
</evidence>
<evidence type="ECO:0000313" key="3">
    <source>
        <dbReference type="EMBL" id="MDH6281492.1"/>
    </source>
</evidence>
<feature type="domain" description="SnoaL-like" evidence="2">
    <location>
        <begin position="42"/>
        <end position="125"/>
    </location>
</feature>
<organism evidence="3 4">
    <name type="scientific">Prescottella agglutinans</name>
    <dbReference type="NCBI Taxonomy" id="1644129"/>
    <lineage>
        <taxon>Bacteria</taxon>
        <taxon>Bacillati</taxon>
        <taxon>Actinomycetota</taxon>
        <taxon>Actinomycetes</taxon>
        <taxon>Mycobacteriales</taxon>
        <taxon>Nocardiaceae</taxon>
        <taxon>Prescottella</taxon>
    </lineage>
</organism>
<dbReference type="Gene3D" id="3.10.450.50">
    <property type="match status" value="1"/>
</dbReference>
<protein>
    <recommendedName>
        <fullName evidence="2">SnoaL-like domain-containing protein</fullName>
    </recommendedName>
</protein>
<feature type="region of interest" description="Disordered" evidence="1">
    <location>
        <begin position="1"/>
        <end position="30"/>
    </location>
</feature>
<evidence type="ECO:0000256" key="1">
    <source>
        <dbReference type="SAM" id="MobiDB-lite"/>
    </source>
</evidence>
<gene>
    <name evidence="3" type="ORF">M2280_002713</name>
</gene>
<accession>A0ABT6MB16</accession>
<sequence>MSPITSEVIDRRPTTEQSRPHRPQRAARDRKGFTMNDFDSLIQRYLDTWNETDTDKRNALVEELWAADGRYVDPIGSAEGPAAVSALIGSVQQQFDGMRFELVGDIDAHHEQARFTWALGPAGAEPLVIGFDVLERDPAGRVRLVLGFLDKIPTA</sequence>
<name>A0ABT6MB16_9NOCA</name>
<keyword evidence="4" id="KW-1185">Reference proteome</keyword>
<dbReference type="InterPro" id="IPR037401">
    <property type="entry name" value="SnoaL-like"/>
</dbReference>
<dbReference type="EMBL" id="JARXVC010000006">
    <property type="protein sequence ID" value="MDH6281492.1"/>
    <property type="molecule type" value="Genomic_DNA"/>
</dbReference>